<evidence type="ECO:0000256" key="4">
    <source>
        <dbReference type="ARBA" id="ARBA00022989"/>
    </source>
</evidence>
<keyword evidence="10" id="KW-1185">Reference proteome</keyword>
<dbReference type="InterPro" id="IPR050539">
    <property type="entry name" value="ThrE_Dicarb/AminoAcid_Exp"/>
</dbReference>
<organism evidence="9 10">
    <name type="scientific">Capnocytophaga gingivalis</name>
    <dbReference type="NCBI Taxonomy" id="1017"/>
    <lineage>
        <taxon>Bacteria</taxon>
        <taxon>Pseudomonadati</taxon>
        <taxon>Bacteroidota</taxon>
        <taxon>Flavobacteriia</taxon>
        <taxon>Flavobacteriales</taxon>
        <taxon>Flavobacteriaceae</taxon>
        <taxon>Capnocytophaga</taxon>
    </lineage>
</organism>
<comment type="subcellular location">
    <subcellularLocation>
        <location evidence="1">Cell membrane</location>
        <topology evidence="1">Multi-pass membrane protein</topology>
    </subcellularLocation>
</comment>
<feature type="domain" description="Threonine/serine exporter-like N-terminal" evidence="8">
    <location>
        <begin position="17"/>
        <end position="250"/>
    </location>
</feature>
<sequence>MRAIERVAQLLAEINFVLITGGANTRRVLRNTNRIANALNYHCDIFYSYSAIIITVYDNASKEKETIVKSIPHHGVNFNAISDISILSWRVLEKKLPIEVIEREVAYIKQKSHYNMYLMWFFVSLAGGSLAYIFGGDNHNSYFEMGISFLATLIGLAGRRLLQVRKFNVFICWAWAAFISVSVVNAFRLVGVEEYKNALAACVLWLIPGVPLINGFIDTLTGHVVAGIAKLTYALVLIFMISIGFYLSLFIFGYELL</sequence>
<dbReference type="EMBL" id="JAYKBW010000017">
    <property type="protein sequence ID" value="MEB3076226.1"/>
    <property type="molecule type" value="Genomic_DNA"/>
</dbReference>
<evidence type="ECO:0000259" key="8">
    <source>
        <dbReference type="Pfam" id="PF06738"/>
    </source>
</evidence>
<feature type="transmembrane region" description="Helical" evidence="7">
    <location>
        <begin position="232"/>
        <end position="254"/>
    </location>
</feature>
<dbReference type="Pfam" id="PF06738">
    <property type="entry name" value="ThrE"/>
    <property type="match status" value="1"/>
</dbReference>
<keyword evidence="3 7" id="KW-0812">Transmembrane</keyword>
<evidence type="ECO:0000256" key="5">
    <source>
        <dbReference type="ARBA" id="ARBA00023136"/>
    </source>
</evidence>
<evidence type="ECO:0000256" key="3">
    <source>
        <dbReference type="ARBA" id="ARBA00022692"/>
    </source>
</evidence>
<evidence type="ECO:0000313" key="9">
    <source>
        <dbReference type="EMBL" id="MEB3076226.1"/>
    </source>
</evidence>
<evidence type="ECO:0000256" key="6">
    <source>
        <dbReference type="ARBA" id="ARBA00034125"/>
    </source>
</evidence>
<gene>
    <name evidence="9" type="ORF">VJJ08_13110</name>
</gene>
<protein>
    <submittedName>
        <fullName evidence="9">Threonine/serine exporter family protein</fullName>
    </submittedName>
</protein>
<feature type="transmembrane region" description="Helical" evidence="7">
    <location>
        <begin position="117"/>
        <end position="135"/>
    </location>
</feature>
<comment type="caution">
    <text evidence="9">The sequence shown here is derived from an EMBL/GenBank/DDBJ whole genome shotgun (WGS) entry which is preliminary data.</text>
</comment>
<accession>A0ABU5ZB80</accession>
<evidence type="ECO:0000256" key="1">
    <source>
        <dbReference type="ARBA" id="ARBA00004651"/>
    </source>
</evidence>
<evidence type="ECO:0000256" key="7">
    <source>
        <dbReference type="SAM" id="Phobius"/>
    </source>
</evidence>
<feature type="transmembrane region" description="Helical" evidence="7">
    <location>
        <begin position="198"/>
        <end position="220"/>
    </location>
</feature>
<evidence type="ECO:0000256" key="2">
    <source>
        <dbReference type="ARBA" id="ARBA00022475"/>
    </source>
</evidence>
<dbReference type="PANTHER" id="PTHR34390">
    <property type="entry name" value="UPF0442 PROTEIN YJJB-RELATED"/>
    <property type="match status" value="1"/>
</dbReference>
<feature type="transmembrane region" description="Helical" evidence="7">
    <location>
        <begin position="141"/>
        <end position="158"/>
    </location>
</feature>
<reference evidence="9 10" key="1">
    <citation type="submission" date="2023-12" db="EMBL/GenBank/DDBJ databases">
        <title>Genomic sequences of Capnocytophaga and Parvimonas strains.</title>
        <authorList>
            <person name="Watt R.M."/>
            <person name="Wang M."/>
            <person name="Yang T."/>
            <person name="Tong W.M."/>
        </authorList>
    </citation>
    <scope>NUCLEOTIDE SEQUENCE [LARGE SCALE GENOMIC DNA]</scope>
    <source>
        <strain evidence="9 10">CCUG 13096</strain>
    </source>
</reference>
<proteinExistence type="inferred from homology"/>
<dbReference type="RefSeq" id="WP_323984256.1">
    <property type="nucleotide sequence ID" value="NZ_JAYKBW010000017.1"/>
</dbReference>
<keyword evidence="2" id="KW-1003">Cell membrane</keyword>
<feature type="transmembrane region" description="Helical" evidence="7">
    <location>
        <begin position="170"/>
        <end position="192"/>
    </location>
</feature>
<dbReference type="InterPro" id="IPR010619">
    <property type="entry name" value="ThrE-like_N"/>
</dbReference>
<dbReference type="Proteomes" id="UP001311730">
    <property type="component" value="Unassembled WGS sequence"/>
</dbReference>
<comment type="similarity">
    <text evidence="6">Belongs to the ThrE exporter (TC 2.A.79) family.</text>
</comment>
<name>A0ABU5ZB80_9FLAO</name>
<keyword evidence="4 7" id="KW-1133">Transmembrane helix</keyword>
<keyword evidence="5 7" id="KW-0472">Membrane</keyword>
<dbReference type="PANTHER" id="PTHR34390:SF2">
    <property type="entry name" value="SUCCINATE TRANSPORTER SUBUNIT YJJP-RELATED"/>
    <property type="match status" value="1"/>
</dbReference>
<evidence type="ECO:0000313" key="10">
    <source>
        <dbReference type="Proteomes" id="UP001311730"/>
    </source>
</evidence>